<keyword evidence="1" id="KW-0812">Transmembrane</keyword>
<name>W0ACE4_9SPHN</name>
<proteinExistence type="predicted"/>
<evidence type="ECO:0000256" key="1">
    <source>
        <dbReference type="SAM" id="Phobius"/>
    </source>
</evidence>
<keyword evidence="1" id="KW-0472">Membrane</keyword>
<dbReference type="KEGG" id="ssan:NX02_19470"/>
<sequence>MAEIGAASGSGFGSAAFFHFASVMAVTRDPRLRK</sequence>
<dbReference type="KEGG" id="ssan:NX02_29420"/>
<reference evidence="2 4" key="1">
    <citation type="submission" date="2013-07" db="EMBL/GenBank/DDBJ databases">
        <title>Completed genome of Sphingomonas sanxanigenens NX02.</title>
        <authorList>
            <person name="Ma T."/>
            <person name="Huang H."/>
            <person name="Wu M."/>
            <person name="Li X."/>
            <person name="Li G."/>
        </authorList>
    </citation>
    <scope>NUCLEOTIDE SEQUENCE [LARGE SCALE GENOMIC DNA]</scope>
    <source>
        <strain evidence="2 4">NX02</strain>
    </source>
</reference>
<organism evidence="2 4">
    <name type="scientific">Sphingomonas sanxanigenens DSM 19645 = NX02</name>
    <dbReference type="NCBI Taxonomy" id="1123269"/>
    <lineage>
        <taxon>Bacteria</taxon>
        <taxon>Pseudomonadati</taxon>
        <taxon>Pseudomonadota</taxon>
        <taxon>Alphaproteobacteria</taxon>
        <taxon>Sphingomonadales</taxon>
        <taxon>Sphingomonadaceae</taxon>
        <taxon>Sphingomonas</taxon>
    </lineage>
</organism>
<feature type="transmembrane region" description="Helical" evidence="1">
    <location>
        <begin position="6"/>
        <end position="26"/>
    </location>
</feature>
<dbReference type="AlphaFoldDB" id="W0ACE4"/>
<protein>
    <submittedName>
        <fullName evidence="2">Uncharacterized protein</fullName>
    </submittedName>
</protein>
<keyword evidence="4" id="KW-1185">Reference proteome</keyword>
<dbReference type="HOGENOM" id="CLU_3376094_0_0_5"/>
<keyword evidence="1" id="KW-1133">Transmembrane helix</keyword>
<evidence type="ECO:0000313" key="4">
    <source>
        <dbReference type="Proteomes" id="UP000018851"/>
    </source>
</evidence>
<evidence type="ECO:0000313" key="3">
    <source>
        <dbReference type="EMBL" id="AHE57448.1"/>
    </source>
</evidence>
<gene>
    <name evidence="2" type="ORF">NX02_19470</name>
    <name evidence="3" type="ORF">NX02_29420</name>
</gene>
<dbReference type="EMBL" id="CP006644">
    <property type="protein sequence ID" value="AHE55554.1"/>
    <property type="molecule type" value="Genomic_DNA"/>
</dbReference>
<dbReference type="PATRIC" id="fig|1123269.5.peg.3810"/>
<dbReference type="EMBL" id="CP006644">
    <property type="protein sequence ID" value="AHE57448.1"/>
    <property type="molecule type" value="Genomic_DNA"/>
</dbReference>
<accession>W0ACE4</accession>
<dbReference type="Proteomes" id="UP000018851">
    <property type="component" value="Chromosome"/>
</dbReference>
<evidence type="ECO:0000313" key="2">
    <source>
        <dbReference type="EMBL" id="AHE55554.1"/>
    </source>
</evidence>